<feature type="domain" description="DAGKc" evidence="5">
    <location>
        <begin position="224"/>
        <end position="371"/>
    </location>
</feature>
<dbReference type="GO" id="GO:0001727">
    <property type="term" value="F:lipid kinase activity"/>
    <property type="evidence" value="ECO:0007669"/>
    <property type="project" value="TreeGrafter"/>
</dbReference>
<dbReference type="InterPro" id="IPR001206">
    <property type="entry name" value="Diacylglycerol_kinase_cat_dom"/>
</dbReference>
<sequence>MTGANLSEDLEKYCAKPMLEETFYILSKKNCVYRVKLIEKGLCLQKEYNGVVKSEIISIDDIIGCRCMRGKRLSNNCVCRPIQAKFNDPKVVDLKSQDIDENDISAYLYIYAYVLKNLKLLKSGQKREKMTVTLRFRGFERYEDNMKEAQKWKSTLKTLMVNRKMALSRKRSWEEGDGVNGPLTNGNMLVIPLIVSSDDYIILCDGVNGALTNGNMLVMNPCVTSDNKILIVLNPKSGVGKAREFFQSRVVPILTDAEIDYDVHVTSCPNDARNLMRKADLSKWKRGIVVLGGDGILYEIINGLMERPDWLNVLQTITLGIVPCGSGNGLAKSISHMSQEPHDQNPVLVSTLNIVQGVSTPMDLIRAQTKSQVVFSFLSIGWGLLADIDIESERIRAVGSQRFAIWSMARLIGLRTYQGTLSFLRVPEHKLSEHRKRSVVHSMSSQSLNFLSPLPSSKSFHSDSIDLETETPRTDCTISRHDSFHSVASVKSSFHSTGAGSSYQSLHEVGPVTMYGPTSVLPPLHQSLPSTWEVVEGEFIMVHAAYQSHLAGDCYFSPRSELYDGIMWLFYIKAGISRNNLFHFLLGLASGSHVKVPGVEMVPVQAFRLVPHSTGSYIVVDGEVVEYGPIQAEIFPGFMNVFATGDTKS</sequence>
<dbReference type="Gene3D" id="2.60.200.40">
    <property type="match status" value="1"/>
</dbReference>
<evidence type="ECO:0000256" key="3">
    <source>
        <dbReference type="ARBA" id="ARBA00022777"/>
    </source>
</evidence>
<dbReference type="AlphaFoldDB" id="A0A8D8LZA9"/>
<evidence type="ECO:0000256" key="4">
    <source>
        <dbReference type="ARBA" id="ARBA00022840"/>
    </source>
</evidence>
<dbReference type="InterPro" id="IPR016064">
    <property type="entry name" value="NAD/diacylglycerol_kinase_sf"/>
</dbReference>
<dbReference type="EMBL" id="HBUF01045032">
    <property type="protein sequence ID" value="CAG6619159.1"/>
    <property type="molecule type" value="Transcribed_RNA"/>
</dbReference>
<keyword evidence="3 6" id="KW-0418">Kinase</keyword>
<keyword evidence="2" id="KW-0547">Nucleotide-binding</keyword>
<dbReference type="SUPFAM" id="SSF111331">
    <property type="entry name" value="NAD kinase/diacylglycerol kinase-like"/>
    <property type="match status" value="1"/>
</dbReference>
<dbReference type="GO" id="GO:0005737">
    <property type="term" value="C:cytoplasm"/>
    <property type="evidence" value="ECO:0007669"/>
    <property type="project" value="TreeGrafter"/>
</dbReference>
<dbReference type="PANTHER" id="PTHR12358:SF112">
    <property type="entry name" value="LD11247P-RELATED"/>
    <property type="match status" value="1"/>
</dbReference>
<dbReference type="Pfam" id="PF00781">
    <property type="entry name" value="DAGK_cat"/>
    <property type="match status" value="1"/>
</dbReference>
<dbReference type="Gene3D" id="3.40.50.10330">
    <property type="entry name" value="Probable inorganic polyphosphate/atp-NAD kinase, domain 1"/>
    <property type="match status" value="1"/>
</dbReference>
<keyword evidence="1" id="KW-0808">Transferase</keyword>
<dbReference type="Pfam" id="PF19279">
    <property type="entry name" value="YegS_C"/>
    <property type="match status" value="1"/>
</dbReference>
<dbReference type="InterPro" id="IPR045540">
    <property type="entry name" value="YegS/DAGK_C"/>
</dbReference>
<dbReference type="InterPro" id="IPR050187">
    <property type="entry name" value="Lipid_Phosphate_FormReg"/>
</dbReference>
<evidence type="ECO:0000256" key="2">
    <source>
        <dbReference type="ARBA" id="ARBA00022741"/>
    </source>
</evidence>
<evidence type="ECO:0000256" key="1">
    <source>
        <dbReference type="ARBA" id="ARBA00022679"/>
    </source>
</evidence>
<evidence type="ECO:0000259" key="5">
    <source>
        <dbReference type="PROSITE" id="PS50146"/>
    </source>
</evidence>
<organism evidence="6">
    <name type="scientific">Cacopsylla melanoneura</name>
    <dbReference type="NCBI Taxonomy" id="428564"/>
    <lineage>
        <taxon>Eukaryota</taxon>
        <taxon>Metazoa</taxon>
        <taxon>Ecdysozoa</taxon>
        <taxon>Arthropoda</taxon>
        <taxon>Hexapoda</taxon>
        <taxon>Insecta</taxon>
        <taxon>Pterygota</taxon>
        <taxon>Neoptera</taxon>
        <taxon>Paraneoptera</taxon>
        <taxon>Hemiptera</taxon>
        <taxon>Sternorrhyncha</taxon>
        <taxon>Psylloidea</taxon>
        <taxon>Psyllidae</taxon>
        <taxon>Psyllinae</taxon>
        <taxon>Cacopsylla</taxon>
    </lineage>
</organism>
<dbReference type="InterPro" id="IPR017438">
    <property type="entry name" value="ATP-NAD_kinase_N"/>
</dbReference>
<dbReference type="GO" id="GO:0046512">
    <property type="term" value="P:sphingosine biosynthetic process"/>
    <property type="evidence" value="ECO:0007669"/>
    <property type="project" value="TreeGrafter"/>
</dbReference>
<keyword evidence="4" id="KW-0067">ATP-binding</keyword>
<accession>A0A8D8LZA9</accession>
<dbReference type="SMART" id="SM00046">
    <property type="entry name" value="DAGKc"/>
    <property type="match status" value="1"/>
</dbReference>
<reference evidence="6" key="1">
    <citation type="submission" date="2021-05" db="EMBL/GenBank/DDBJ databases">
        <authorList>
            <person name="Alioto T."/>
            <person name="Alioto T."/>
            <person name="Gomez Garrido J."/>
        </authorList>
    </citation>
    <scope>NUCLEOTIDE SEQUENCE</scope>
</reference>
<dbReference type="GO" id="GO:0005524">
    <property type="term" value="F:ATP binding"/>
    <property type="evidence" value="ECO:0007669"/>
    <property type="project" value="UniProtKB-KW"/>
</dbReference>
<dbReference type="GO" id="GO:0016020">
    <property type="term" value="C:membrane"/>
    <property type="evidence" value="ECO:0007669"/>
    <property type="project" value="TreeGrafter"/>
</dbReference>
<name>A0A8D8LZA9_9HEMI</name>
<evidence type="ECO:0000313" key="6">
    <source>
        <dbReference type="EMBL" id="CAG6619159.1"/>
    </source>
</evidence>
<protein>
    <submittedName>
        <fullName evidence="6">Sphingosine kinase 2</fullName>
    </submittedName>
</protein>
<dbReference type="PROSITE" id="PS50146">
    <property type="entry name" value="DAGK"/>
    <property type="match status" value="1"/>
</dbReference>
<proteinExistence type="predicted"/>
<dbReference type="PANTHER" id="PTHR12358">
    <property type="entry name" value="SPHINGOSINE KINASE"/>
    <property type="match status" value="1"/>
</dbReference>